<reference evidence="1 2" key="1">
    <citation type="journal article" date="1998" name="DNA Res.">
        <title>Complete sequence and gene organization of the genome of a hyper-thermophilic archaebacterium, Pyrococcus horikoshii OT3.</title>
        <authorList>
            <person name="Kawarabayasi Y."/>
            <person name="Sawada M."/>
            <person name="Horikawa H."/>
            <person name="Haikawa Y."/>
            <person name="Hino Y."/>
            <person name="Yamamoto S."/>
            <person name="Sekine M."/>
            <person name="Baba S."/>
            <person name="Kosugi H."/>
            <person name="Hosoyama A."/>
            <person name="Nagai Y."/>
            <person name="Sakai M."/>
            <person name="Ogura K."/>
            <person name="Otuka R."/>
            <person name="Nakazawa H."/>
            <person name="Takamiya M."/>
            <person name="Ohfuku Y."/>
            <person name="Funahashi T."/>
            <person name="Tanaka T."/>
            <person name="Kudoh Y."/>
            <person name="Yamazaki J."/>
            <person name="Kushida N."/>
            <person name="Oguchi A."/>
            <person name="Aoki K."/>
            <person name="Nakamura Y."/>
            <person name="Robb T.F."/>
            <person name="Horikoshi K."/>
            <person name="Masuchi Y."/>
            <person name="Shizuya H."/>
            <person name="Kikuchi H."/>
        </authorList>
    </citation>
    <scope>NUCLEOTIDE SEQUENCE [LARGE SCALE GENOMIC DNA]</scope>
    <source>
        <strain evidence="2">ATCC 700860 / DSM 12428 / JCM 9974 / NBRC 100139 / OT-3</strain>
    </source>
</reference>
<accession>O58833</accession>
<dbReference type="Proteomes" id="UP000000752">
    <property type="component" value="Chromosome"/>
</dbReference>
<dbReference type="EnsemblBacteria" id="BAA30205">
    <property type="protein sequence ID" value="BAA30205"/>
    <property type="gene ID" value="BAA30205"/>
</dbReference>
<dbReference type="PIR" id="C71051">
    <property type="entry name" value="C71051"/>
</dbReference>
<evidence type="ECO:0000313" key="2">
    <source>
        <dbReference type="Proteomes" id="UP000000752"/>
    </source>
</evidence>
<organism evidence="1 2">
    <name type="scientific">Pyrococcus horikoshii (strain ATCC 700860 / DSM 12428 / JCM 9974 / NBRC 100139 / OT-3)</name>
    <dbReference type="NCBI Taxonomy" id="70601"/>
    <lineage>
        <taxon>Archaea</taxon>
        <taxon>Methanobacteriati</taxon>
        <taxon>Methanobacteriota</taxon>
        <taxon>Thermococci</taxon>
        <taxon>Thermococcales</taxon>
        <taxon>Thermococcaceae</taxon>
        <taxon>Pyrococcus</taxon>
    </lineage>
</organism>
<gene>
    <name evidence="1" type="ordered locus">PH1106</name>
</gene>
<dbReference type="AlphaFoldDB" id="O58833"/>
<sequence>MKKRKKQELKISLNNFRECKPPFHRVYHDLDFISNFRMGYEYYKPLYPCYSISSFPHTFNLYLIPFSNLNWSFHLSSSISSKSPLSTFSTIHLQHIHSTLDKTLRRVPCPALLIG</sequence>
<protein>
    <submittedName>
        <fullName evidence="1">Uncharacterized protein</fullName>
    </submittedName>
</protein>
<dbReference type="KEGG" id="pho:PH1106"/>
<keyword evidence="2" id="KW-1185">Reference proteome</keyword>
<name>O58833_PYRHO</name>
<evidence type="ECO:0000313" key="1">
    <source>
        <dbReference type="EMBL" id="BAA30205.1"/>
    </source>
</evidence>
<dbReference type="STRING" id="70601.gene:9378065"/>
<dbReference type="EMBL" id="BA000001">
    <property type="protein sequence ID" value="BAA30205.1"/>
    <property type="molecule type" value="Genomic_DNA"/>
</dbReference>
<proteinExistence type="predicted"/>